<comment type="subcellular location">
    <subcellularLocation>
        <location evidence="1">Cell outer membrane</location>
    </subcellularLocation>
</comment>
<comment type="subunit">
    <text evidence="1">Component of the lipopolysaccharide transport and assembly complex.</text>
</comment>
<comment type="function">
    <text evidence="1">Involved in the assembly of lipopolysaccharide (LPS) at the surface of the outer membrane.</text>
</comment>
<organism evidence="3 4">
    <name type="scientific">Roseovarius faecimaris</name>
    <dbReference type="NCBI Taxonomy" id="2494550"/>
    <lineage>
        <taxon>Bacteria</taxon>
        <taxon>Pseudomonadati</taxon>
        <taxon>Pseudomonadota</taxon>
        <taxon>Alphaproteobacteria</taxon>
        <taxon>Rhodobacterales</taxon>
        <taxon>Roseobacteraceae</taxon>
        <taxon>Roseovarius</taxon>
    </lineage>
</organism>
<dbReference type="EMBL" id="CP034348">
    <property type="protein sequence ID" value="QGX98247.1"/>
    <property type="molecule type" value="Genomic_DNA"/>
</dbReference>
<dbReference type="InterPro" id="IPR020889">
    <property type="entry name" value="LipoPS_assembly_LptD"/>
</dbReference>
<dbReference type="HAMAP" id="MF_01411">
    <property type="entry name" value="LPS_assembly_LptD"/>
    <property type="match status" value="1"/>
</dbReference>
<keyword evidence="1" id="KW-0472">Membrane</keyword>
<comment type="caution">
    <text evidence="1">Lacks conserved residue(s) required for the propagation of feature annotation.</text>
</comment>
<protein>
    <recommendedName>
        <fullName evidence="1">LPS-assembly protein LptD</fullName>
    </recommendedName>
</protein>
<dbReference type="Proteomes" id="UP000428330">
    <property type="component" value="Chromosome"/>
</dbReference>
<accession>A0A6I6IRQ5</accession>
<evidence type="ECO:0000259" key="2">
    <source>
        <dbReference type="Pfam" id="PF04453"/>
    </source>
</evidence>
<reference evidence="4" key="1">
    <citation type="submission" date="2018-12" db="EMBL/GenBank/DDBJ databases">
        <title>Complete genome sequence of Roseovarius sp. MME-070.</title>
        <authorList>
            <person name="Nam Y.-D."/>
            <person name="Kang J."/>
            <person name="Chung W.-H."/>
            <person name="Park Y.S."/>
        </authorList>
    </citation>
    <scope>NUCLEOTIDE SEQUENCE [LARGE SCALE GENOMIC DNA]</scope>
    <source>
        <strain evidence="4">MME-070</strain>
    </source>
</reference>
<name>A0A6I6IRQ5_9RHOB</name>
<dbReference type="OrthoDB" id="9760225at2"/>
<dbReference type="AlphaFoldDB" id="A0A6I6IRQ5"/>
<feature type="signal peptide" evidence="1">
    <location>
        <begin position="1"/>
        <end position="20"/>
    </location>
</feature>
<proteinExistence type="inferred from homology"/>
<dbReference type="InterPro" id="IPR007543">
    <property type="entry name" value="LptD_C"/>
</dbReference>
<dbReference type="Pfam" id="PF04453">
    <property type="entry name" value="LptD"/>
    <property type="match status" value="1"/>
</dbReference>
<dbReference type="KEGG" id="rom:EI983_08105"/>
<evidence type="ECO:0000256" key="1">
    <source>
        <dbReference type="HAMAP-Rule" id="MF_01411"/>
    </source>
</evidence>
<evidence type="ECO:0000313" key="4">
    <source>
        <dbReference type="Proteomes" id="UP000428330"/>
    </source>
</evidence>
<dbReference type="RefSeq" id="WP_157706879.1">
    <property type="nucleotide sequence ID" value="NZ_CP034348.1"/>
</dbReference>
<dbReference type="PANTHER" id="PTHR30189:SF1">
    <property type="entry name" value="LPS-ASSEMBLY PROTEIN LPTD"/>
    <property type="match status" value="1"/>
</dbReference>
<feature type="domain" description="LptD C-terminal" evidence="2">
    <location>
        <begin position="272"/>
        <end position="649"/>
    </location>
</feature>
<evidence type="ECO:0000313" key="3">
    <source>
        <dbReference type="EMBL" id="QGX98247.1"/>
    </source>
</evidence>
<dbReference type="PANTHER" id="PTHR30189">
    <property type="entry name" value="LPS-ASSEMBLY PROTEIN"/>
    <property type="match status" value="1"/>
</dbReference>
<keyword evidence="1" id="KW-0998">Cell outer membrane</keyword>
<keyword evidence="1" id="KW-0732">Signal</keyword>
<keyword evidence="4" id="KW-1185">Reference proteome</keyword>
<sequence precursor="true">MRYLSALLMLLVCLSSPALAQSTPPGPAMLIADDVFLEGDNTLVAEGNVEAFYEGRRLKATRVTYDRSTETLRIDGPITLVDAEGDLLVLADAAELDRAMENGLLSGARVVMDDQLQLAAHEMSRVNGRYSQLYKAAVTSCRVCENGRPPLWQIRAERVIHDQQEQQLYFDNAQFRVLDTPILYLPRLRLPDPTLERASGFLIPSVYNSSTLGTGVKVPYFIKLGDHADLTLTPFIATKTTTLEYRYRQAFRNGEIEFNGAFSDDDQGVRSTRSYIFGEGRFELKRDFILTFDIEAVNDDTYLLDYSYSGKDRLDSQLAVERARRDEYIRAAITHFRTLRTNEQDSFVPTLSADAEYERRIFPARLGGELRLSAETHTHFRSSDTLLDGADFDPYSDGLDLTRFTTEANWFRSWILPGGVHTRLQTGVAVDSFFVDQAGLTSDSRDTNLTPSASLQLRWPLLKRTATNATHVIEPMVQLAWVGGDALNIPNDESTLVEFDEGNLLSLSRFPEPDRREYGFSAAYGLNWTRLDPRGWETSLVTGQVIRDERQLELSGLSSFSNVSGLQGRSSDFLLAGQLKAPNGLALTARGLFDAGYQTTKASARASWQNELADIGATYVWLRRDLAENRPGTISEWSVDGSYRLSRHWTGSANWRYDVASDRNVTAGIGLTYTNECVEAKLSASRRFTSSTILEPSTDLSLTVALRGFSAKTTDKSYIRTCRN</sequence>
<dbReference type="InterPro" id="IPR050218">
    <property type="entry name" value="LptD"/>
</dbReference>
<feature type="chain" id="PRO_5026396097" description="LPS-assembly protein LptD" evidence="1">
    <location>
        <begin position="21"/>
        <end position="724"/>
    </location>
</feature>
<dbReference type="GO" id="GO:0015920">
    <property type="term" value="P:lipopolysaccharide transport"/>
    <property type="evidence" value="ECO:0007669"/>
    <property type="project" value="InterPro"/>
</dbReference>
<dbReference type="GO" id="GO:0043165">
    <property type="term" value="P:Gram-negative-bacterium-type cell outer membrane assembly"/>
    <property type="evidence" value="ECO:0007669"/>
    <property type="project" value="UniProtKB-UniRule"/>
</dbReference>
<dbReference type="GO" id="GO:1990351">
    <property type="term" value="C:transporter complex"/>
    <property type="evidence" value="ECO:0007669"/>
    <property type="project" value="TreeGrafter"/>
</dbReference>
<dbReference type="GO" id="GO:0009279">
    <property type="term" value="C:cell outer membrane"/>
    <property type="evidence" value="ECO:0007669"/>
    <property type="project" value="UniProtKB-SubCell"/>
</dbReference>
<gene>
    <name evidence="1" type="primary">lptD</name>
    <name evidence="3" type="ORF">EI983_08105</name>
</gene>
<comment type="similarity">
    <text evidence="1">Belongs to the LptD family.</text>
</comment>